<feature type="transmembrane region" description="Helical" evidence="7">
    <location>
        <begin position="167"/>
        <end position="188"/>
    </location>
</feature>
<gene>
    <name evidence="8" type="ORF">ADUPG1_008661</name>
</gene>
<evidence type="ECO:0000256" key="7">
    <source>
        <dbReference type="SAM" id="Phobius"/>
    </source>
</evidence>
<evidence type="ECO:0000256" key="6">
    <source>
        <dbReference type="ARBA" id="ARBA00023136"/>
    </source>
</evidence>
<dbReference type="PANTHER" id="PTHR43823">
    <property type="entry name" value="SPORULATION PROTEIN YKVU"/>
    <property type="match status" value="1"/>
</dbReference>
<organism evidence="8 9">
    <name type="scientific">Aduncisulcus paluster</name>
    <dbReference type="NCBI Taxonomy" id="2918883"/>
    <lineage>
        <taxon>Eukaryota</taxon>
        <taxon>Metamonada</taxon>
        <taxon>Carpediemonas-like organisms</taxon>
        <taxon>Aduncisulcus</taxon>
    </lineage>
</organism>
<keyword evidence="5 7" id="KW-1133">Transmembrane helix</keyword>
<feature type="transmembrane region" description="Helical" evidence="7">
    <location>
        <begin position="225"/>
        <end position="243"/>
    </location>
</feature>
<feature type="transmembrane region" description="Helical" evidence="7">
    <location>
        <begin position="313"/>
        <end position="340"/>
    </location>
</feature>
<comment type="subcellular location">
    <subcellularLocation>
        <location evidence="1">Cell membrane</location>
        <topology evidence="1">Multi-pass membrane protein</topology>
    </subcellularLocation>
</comment>
<keyword evidence="6 7" id="KW-0472">Membrane</keyword>
<evidence type="ECO:0000256" key="3">
    <source>
        <dbReference type="ARBA" id="ARBA00022475"/>
    </source>
</evidence>
<evidence type="ECO:0000256" key="2">
    <source>
        <dbReference type="ARBA" id="ARBA00010199"/>
    </source>
</evidence>
<comment type="caution">
    <text evidence="8">The sequence shown here is derived from an EMBL/GenBank/DDBJ whole genome shotgun (WGS) entry which is preliminary data.</text>
</comment>
<evidence type="ECO:0000313" key="8">
    <source>
        <dbReference type="EMBL" id="GKT35515.1"/>
    </source>
</evidence>
<sequence length="565" mass="61795">MTRSSRSRSQSLSEGISYDVPKRGTTRRRAKSLLEEEVASHPLIPLLFRVTFPSIVGVIVGGIYSTIDSIYVGRYSSTALSAIGIAFPIEQLLIWGVGAVFNFGASALIAKLLGSRDFENAERVLGTVVFYWVVLAILTPILIVPNALSIVRAFGADETLEDLAADYLSIIAIGSFAYTLSASGGNLVRADGSMILGMNLSVAAAILNVIIDPILIFGFDLGLKGAAISTVISQTIPGVYLIYHFVKKSSIRLHWRNIIPTPQYLLKIPALGLGPFGVLGSNAISVLVVNLVVCPLAGEGITDETEKSTVINMYIALFGVCMKLYMILLFVTGGFLQGFLPLQGFLLGAKEYNKSYIIKRMSQVFCVVVTLVLDCLVEIFAGPLVKSFLAKDDPDMDVDEFVEIGVPMLRVLCAGMTFYAMTVVCAGDFQADNRLGLAMYGLLSKYIILYGLLIILSKYYDDVTVDLCWMVFPFSDIVGFLMILPVSEVRDHRMKKLIKEMGLPMKGLPFVNDGCCGYHHERVETIELSVSSDEGIDMRNDEEKAADFYAAPKVSEEMKPTQFKV</sequence>
<feature type="transmembrane region" description="Helical" evidence="7">
    <location>
        <begin position="200"/>
        <end position="219"/>
    </location>
</feature>
<dbReference type="PANTHER" id="PTHR43823:SF3">
    <property type="entry name" value="MULTIDRUG EXPORT PROTEIN MEPA"/>
    <property type="match status" value="1"/>
</dbReference>
<feature type="transmembrane region" description="Helical" evidence="7">
    <location>
        <begin position="92"/>
        <end position="113"/>
    </location>
</feature>
<name>A0ABQ5KWW0_9EUKA</name>
<evidence type="ECO:0000256" key="1">
    <source>
        <dbReference type="ARBA" id="ARBA00004651"/>
    </source>
</evidence>
<feature type="transmembrane region" description="Helical" evidence="7">
    <location>
        <begin position="125"/>
        <end position="147"/>
    </location>
</feature>
<dbReference type="InterPro" id="IPR002528">
    <property type="entry name" value="MATE_fam"/>
</dbReference>
<accession>A0ABQ5KWW0</accession>
<evidence type="ECO:0000256" key="5">
    <source>
        <dbReference type="ARBA" id="ARBA00022989"/>
    </source>
</evidence>
<proteinExistence type="inferred from homology"/>
<feature type="transmembrane region" description="Helical" evidence="7">
    <location>
        <begin position="361"/>
        <end position="384"/>
    </location>
</feature>
<reference evidence="8" key="1">
    <citation type="submission" date="2022-03" db="EMBL/GenBank/DDBJ databases">
        <title>Draft genome sequence of Aduncisulcus paluster, a free-living microaerophilic Fornicata.</title>
        <authorList>
            <person name="Yuyama I."/>
            <person name="Kume K."/>
            <person name="Tamura T."/>
            <person name="Inagaki Y."/>
            <person name="Hashimoto T."/>
        </authorList>
    </citation>
    <scope>NUCLEOTIDE SEQUENCE</scope>
    <source>
        <strain evidence="8">NY0171</strain>
    </source>
</reference>
<dbReference type="EMBL" id="BQXS01011004">
    <property type="protein sequence ID" value="GKT35515.1"/>
    <property type="molecule type" value="Genomic_DNA"/>
</dbReference>
<dbReference type="Pfam" id="PF01554">
    <property type="entry name" value="MatE"/>
    <property type="match status" value="2"/>
</dbReference>
<comment type="similarity">
    <text evidence="2">Belongs to the multi antimicrobial extrusion (MATE) (TC 2.A.66.1) family.</text>
</comment>
<feature type="transmembrane region" description="Helical" evidence="7">
    <location>
        <begin position="264"/>
        <end position="293"/>
    </location>
</feature>
<keyword evidence="4 7" id="KW-0812">Transmembrane</keyword>
<keyword evidence="3" id="KW-1003">Cell membrane</keyword>
<keyword evidence="9" id="KW-1185">Reference proteome</keyword>
<dbReference type="InterPro" id="IPR051327">
    <property type="entry name" value="MATE_MepA_subfamily"/>
</dbReference>
<feature type="transmembrane region" description="Helical" evidence="7">
    <location>
        <begin position="469"/>
        <end position="487"/>
    </location>
</feature>
<feature type="transmembrane region" description="Helical" evidence="7">
    <location>
        <begin position="437"/>
        <end position="457"/>
    </location>
</feature>
<evidence type="ECO:0000256" key="4">
    <source>
        <dbReference type="ARBA" id="ARBA00022692"/>
    </source>
</evidence>
<feature type="transmembrane region" description="Helical" evidence="7">
    <location>
        <begin position="50"/>
        <end position="72"/>
    </location>
</feature>
<dbReference type="Proteomes" id="UP001057375">
    <property type="component" value="Unassembled WGS sequence"/>
</dbReference>
<feature type="transmembrane region" description="Helical" evidence="7">
    <location>
        <begin position="404"/>
        <end position="425"/>
    </location>
</feature>
<protein>
    <submittedName>
        <fullName evidence="8">Multi antimicrobial extrusion protein like protein</fullName>
    </submittedName>
</protein>
<evidence type="ECO:0000313" key="9">
    <source>
        <dbReference type="Proteomes" id="UP001057375"/>
    </source>
</evidence>